<dbReference type="AlphaFoldDB" id="A0A1T4V0J0"/>
<gene>
    <name evidence="7" type="ORF">SAMN02745132_02972</name>
</gene>
<dbReference type="InterPro" id="IPR014436">
    <property type="entry name" value="Extradiol_dOase_DODA"/>
</dbReference>
<comment type="cofactor">
    <cofactor evidence="1">
        <name>Zn(2+)</name>
        <dbReference type="ChEBI" id="CHEBI:29105"/>
    </cofactor>
</comment>
<dbReference type="Pfam" id="PF02900">
    <property type="entry name" value="LigB"/>
    <property type="match status" value="1"/>
</dbReference>
<reference evidence="8" key="1">
    <citation type="submission" date="2017-02" db="EMBL/GenBank/DDBJ databases">
        <authorList>
            <person name="Varghese N."/>
            <person name="Submissions S."/>
        </authorList>
    </citation>
    <scope>NUCLEOTIDE SEQUENCE [LARGE SCALE GENOMIC DNA]</scope>
    <source>
        <strain evidence="8">DSM 22720</strain>
    </source>
</reference>
<protein>
    <submittedName>
        <fullName evidence="7">Aromatic ring-opening dioxygenase, catalytic subunit, LigB family</fullName>
    </submittedName>
</protein>
<dbReference type="SUPFAM" id="SSF53213">
    <property type="entry name" value="LigB-like"/>
    <property type="match status" value="1"/>
</dbReference>
<evidence type="ECO:0000313" key="8">
    <source>
        <dbReference type="Proteomes" id="UP000190162"/>
    </source>
</evidence>
<dbReference type="GO" id="GO:0008270">
    <property type="term" value="F:zinc ion binding"/>
    <property type="evidence" value="ECO:0007669"/>
    <property type="project" value="InterPro"/>
</dbReference>
<comment type="similarity">
    <text evidence="2">Belongs to the DODA-type extradiol aromatic ring-opening dioxygenase family.</text>
</comment>
<keyword evidence="5" id="KW-0560">Oxidoreductase</keyword>
<dbReference type="CDD" id="cd07363">
    <property type="entry name" value="45_DOPA_Dioxygenase"/>
    <property type="match status" value="1"/>
</dbReference>
<evidence type="ECO:0000256" key="5">
    <source>
        <dbReference type="ARBA" id="ARBA00023002"/>
    </source>
</evidence>
<dbReference type="GO" id="GO:0008198">
    <property type="term" value="F:ferrous iron binding"/>
    <property type="evidence" value="ECO:0007669"/>
    <property type="project" value="InterPro"/>
</dbReference>
<organism evidence="7 8">
    <name type="scientific">Enterovibrio nigricans DSM 22720</name>
    <dbReference type="NCBI Taxonomy" id="1121868"/>
    <lineage>
        <taxon>Bacteria</taxon>
        <taxon>Pseudomonadati</taxon>
        <taxon>Pseudomonadota</taxon>
        <taxon>Gammaproteobacteria</taxon>
        <taxon>Vibrionales</taxon>
        <taxon>Vibrionaceae</taxon>
        <taxon>Enterovibrio</taxon>
    </lineage>
</organism>
<accession>A0A1T4V0J0</accession>
<proteinExistence type="inferred from homology"/>
<dbReference type="Gene3D" id="3.40.830.10">
    <property type="entry name" value="LigB-like"/>
    <property type="match status" value="1"/>
</dbReference>
<name>A0A1T4V0J0_9GAMM</name>
<dbReference type="PANTHER" id="PTHR30096:SF0">
    <property type="entry name" value="4,5-DOPA DIOXYGENASE EXTRADIOL-LIKE PROTEIN"/>
    <property type="match status" value="1"/>
</dbReference>
<dbReference type="RefSeq" id="WP_078753232.1">
    <property type="nucleotide sequence ID" value="NZ_FUXU01000041.1"/>
</dbReference>
<sequence>MRQSYEKHAWQPALFIGHVAPTQTLSGNRYTKAWKAIAEDIPTPNAIVCISSHWVTTGARITALATHRTHHSASPVATRLESIHNPAPDARKIARHIAENVPFELSLDKCRGLDHGSGAILRHMYPEADIPVLQLSLDTTLNEEEHYLRGQQLRFLREENILVIASGNVVQNLALFDQQALLAHPWALVADSQIAHCLVQGDIAPLIDYRSMRKEVRMGIPTPAHFWPLLYTLGMRQDDDMLDFPVLGISHGSTSMRAVRLRTR</sequence>
<evidence type="ECO:0000256" key="1">
    <source>
        <dbReference type="ARBA" id="ARBA00001947"/>
    </source>
</evidence>
<keyword evidence="7" id="KW-0223">Dioxygenase</keyword>
<evidence type="ECO:0000313" key="7">
    <source>
        <dbReference type="EMBL" id="SKA58479.1"/>
    </source>
</evidence>
<evidence type="ECO:0000256" key="4">
    <source>
        <dbReference type="ARBA" id="ARBA00022833"/>
    </source>
</evidence>
<evidence type="ECO:0000256" key="2">
    <source>
        <dbReference type="ARBA" id="ARBA00007581"/>
    </source>
</evidence>
<evidence type="ECO:0000256" key="3">
    <source>
        <dbReference type="ARBA" id="ARBA00022723"/>
    </source>
</evidence>
<keyword evidence="8" id="KW-1185">Reference proteome</keyword>
<evidence type="ECO:0000259" key="6">
    <source>
        <dbReference type="Pfam" id="PF02900"/>
    </source>
</evidence>
<dbReference type="PIRSF" id="PIRSF006157">
    <property type="entry name" value="Doxgns_DODA"/>
    <property type="match status" value="1"/>
</dbReference>
<feature type="domain" description="Extradiol ring-cleavage dioxygenase class III enzyme subunit B" evidence="6">
    <location>
        <begin position="30"/>
        <end position="239"/>
    </location>
</feature>
<dbReference type="InterPro" id="IPR004183">
    <property type="entry name" value="Xdiol_dOase_suB"/>
</dbReference>
<dbReference type="PANTHER" id="PTHR30096">
    <property type="entry name" value="4,5-DOPA DIOXYGENASE EXTRADIOL-LIKE PROTEIN"/>
    <property type="match status" value="1"/>
</dbReference>
<dbReference type="Proteomes" id="UP000190162">
    <property type="component" value="Unassembled WGS sequence"/>
</dbReference>
<keyword evidence="3" id="KW-0479">Metal-binding</keyword>
<dbReference type="GO" id="GO:0016702">
    <property type="term" value="F:oxidoreductase activity, acting on single donors with incorporation of molecular oxygen, incorporation of two atoms of oxygen"/>
    <property type="evidence" value="ECO:0007669"/>
    <property type="project" value="UniProtKB-ARBA"/>
</dbReference>
<dbReference type="OrthoDB" id="9790889at2"/>
<keyword evidence="4" id="KW-0862">Zinc</keyword>
<dbReference type="EMBL" id="FUXU01000041">
    <property type="protein sequence ID" value="SKA58479.1"/>
    <property type="molecule type" value="Genomic_DNA"/>
</dbReference>